<dbReference type="OrthoDB" id="7776640at2"/>
<reference evidence="1 2" key="1">
    <citation type="submission" date="2019-04" db="EMBL/GenBank/DDBJ databases">
        <title>Draft genome sequence of Youngimonas vesicularis.</title>
        <authorList>
            <person name="Hameed A."/>
        </authorList>
    </citation>
    <scope>NUCLEOTIDE SEQUENCE [LARGE SCALE GENOMIC DNA]</scope>
    <source>
        <strain evidence="1 2">CC-AMW-E</strain>
    </source>
</reference>
<evidence type="ECO:0000313" key="1">
    <source>
        <dbReference type="EMBL" id="THD76008.1"/>
    </source>
</evidence>
<dbReference type="RefSeq" id="WP_136338369.1">
    <property type="nucleotide sequence ID" value="NZ_SSMD01000002.1"/>
</dbReference>
<comment type="caution">
    <text evidence="1">The sequence shown here is derived from an EMBL/GenBank/DDBJ whole genome shotgun (WGS) entry which is preliminary data.</text>
</comment>
<dbReference type="AlphaFoldDB" id="A0A4S3MEP3"/>
<organism evidence="1 2">
    <name type="scientific">Thalassobius vesicularis</name>
    <dbReference type="NCBI Taxonomy" id="1294297"/>
    <lineage>
        <taxon>Bacteria</taxon>
        <taxon>Pseudomonadati</taxon>
        <taxon>Pseudomonadota</taxon>
        <taxon>Alphaproteobacteria</taxon>
        <taxon>Rhodobacterales</taxon>
        <taxon>Roseobacteraceae</taxon>
        <taxon>Thalassovita</taxon>
    </lineage>
</organism>
<evidence type="ECO:0000313" key="2">
    <source>
        <dbReference type="Proteomes" id="UP000306113"/>
    </source>
</evidence>
<protein>
    <submittedName>
        <fullName evidence="1">Uncharacterized protein</fullName>
    </submittedName>
</protein>
<sequence length="266" mass="30262">MYAPEGFSPINYALQWCQERGDRFFRECALPWVAENDPTGKDMFDRDFLEFALRSRMLLIEWLVSNLLQRQPVPLYLSAPSGTTMQASPTFFLSQEMLHWFEFEWPLTDAGLVNIAKKKTAEEILSGKSTYYIFDIQTGCIVVPSETEIQSFPDADAVRKLSRTAAPFDGWSVCIRNEDVDRIQKILSSMFSWPHEVEEITAPIGRPRKQEEAADVYTALFPNGHGALGITWATVEQMVSKALRQSVSIYTIKRGLKMRTDGKSNA</sequence>
<name>A0A4S3MEP3_9RHOB</name>
<accession>A0A4S3MEP3</accession>
<keyword evidence="2" id="KW-1185">Reference proteome</keyword>
<dbReference type="EMBL" id="SSMD01000002">
    <property type="protein sequence ID" value="THD76008.1"/>
    <property type="molecule type" value="Genomic_DNA"/>
</dbReference>
<gene>
    <name evidence="1" type="ORF">E7681_06065</name>
</gene>
<dbReference type="Proteomes" id="UP000306113">
    <property type="component" value="Unassembled WGS sequence"/>
</dbReference>
<proteinExistence type="predicted"/>